<dbReference type="SMART" id="SM00014">
    <property type="entry name" value="acidPPc"/>
    <property type="match status" value="1"/>
</dbReference>
<feature type="transmembrane region" description="Helical" evidence="1">
    <location>
        <begin position="182"/>
        <end position="204"/>
    </location>
</feature>
<feature type="transmembrane region" description="Helical" evidence="1">
    <location>
        <begin position="92"/>
        <end position="109"/>
    </location>
</feature>
<dbReference type="EMBL" id="JBHTCQ010000001">
    <property type="protein sequence ID" value="MFC7404435.1"/>
    <property type="molecule type" value="Genomic_DNA"/>
</dbReference>
<proteinExistence type="predicted"/>
<feature type="transmembrane region" description="Helical" evidence="1">
    <location>
        <begin position="129"/>
        <end position="148"/>
    </location>
</feature>
<dbReference type="InterPro" id="IPR000326">
    <property type="entry name" value="PAP2/HPO"/>
</dbReference>
<sequence>MISDVRDGGRRVVGGLLAVAAAGAVLGVWRFFVTTPSGQRLDEIAYEGSTIGRSRLFETAHQVLDVVSIPFLVVVIAVGAGLALLRRRWRHAIAVCAVVGGANLTTQVLKYQVLTRPDLDISTLQDNSLPSGHTTVAGTVAAAAFLAAPPRWRWVAALLGAVYAGGTGVATMIGGWHRASDVVAALLVVAAWLFAALAVLGPAGDDTGRAAPAWVRTADRLARPLLAVVGIGAGLVALLSLLLTTQVTGASRTELMIAYGGASVGVVAVTCLSTLAALQLATRRARGPSHR</sequence>
<keyword evidence="4" id="KW-1185">Reference proteome</keyword>
<dbReference type="Proteomes" id="UP001596455">
    <property type="component" value="Unassembled WGS sequence"/>
</dbReference>
<feature type="domain" description="Phosphatidic acid phosphatase type 2/haloperoxidase" evidence="2">
    <location>
        <begin position="93"/>
        <end position="197"/>
    </location>
</feature>
<evidence type="ECO:0000256" key="1">
    <source>
        <dbReference type="SAM" id="Phobius"/>
    </source>
</evidence>
<reference evidence="4" key="1">
    <citation type="journal article" date="2019" name="Int. J. Syst. Evol. Microbiol.">
        <title>The Global Catalogue of Microorganisms (GCM) 10K type strain sequencing project: providing services to taxonomists for standard genome sequencing and annotation.</title>
        <authorList>
            <consortium name="The Broad Institute Genomics Platform"/>
            <consortium name="The Broad Institute Genome Sequencing Center for Infectious Disease"/>
            <person name="Wu L."/>
            <person name="Ma J."/>
        </authorList>
    </citation>
    <scope>NUCLEOTIDE SEQUENCE [LARGE SCALE GENOMIC DNA]</scope>
    <source>
        <strain evidence="4">JCM 1490</strain>
    </source>
</reference>
<feature type="transmembrane region" description="Helical" evidence="1">
    <location>
        <begin position="256"/>
        <end position="281"/>
    </location>
</feature>
<feature type="transmembrane region" description="Helical" evidence="1">
    <location>
        <begin position="66"/>
        <end position="85"/>
    </location>
</feature>
<feature type="transmembrane region" description="Helical" evidence="1">
    <location>
        <begin position="225"/>
        <end position="244"/>
    </location>
</feature>
<evidence type="ECO:0000313" key="3">
    <source>
        <dbReference type="EMBL" id="MFC7404435.1"/>
    </source>
</evidence>
<name>A0ABW2Q4J2_9MICO</name>
<protein>
    <submittedName>
        <fullName evidence="3">Phosphatase PAP2 family protein</fullName>
    </submittedName>
</protein>
<dbReference type="Pfam" id="PF01569">
    <property type="entry name" value="PAP2"/>
    <property type="match status" value="1"/>
</dbReference>
<feature type="transmembrane region" description="Helical" evidence="1">
    <location>
        <begin position="155"/>
        <end position="176"/>
    </location>
</feature>
<dbReference type="SUPFAM" id="SSF48317">
    <property type="entry name" value="Acid phosphatase/Vanadium-dependent haloperoxidase"/>
    <property type="match status" value="1"/>
</dbReference>
<dbReference type="Gene3D" id="1.20.144.10">
    <property type="entry name" value="Phosphatidic acid phosphatase type 2/haloperoxidase"/>
    <property type="match status" value="1"/>
</dbReference>
<dbReference type="RefSeq" id="WP_382391821.1">
    <property type="nucleotide sequence ID" value="NZ_JBHTCQ010000001.1"/>
</dbReference>
<organism evidence="3 4">
    <name type="scientific">Georgenia alba</name>
    <dbReference type="NCBI Taxonomy" id="2233858"/>
    <lineage>
        <taxon>Bacteria</taxon>
        <taxon>Bacillati</taxon>
        <taxon>Actinomycetota</taxon>
        <taxon>Actinomycetes</taxon>
        <taxon>Micrococcales</taxon>
        <taxon>Bogoriellaceae</taxon>
        <taxon>Georgenia</taxon>
    </lineage>
</organism>
<accession>A0ABW2Q4J2</accession>
<dbReference type="InterPro" id="IPR036938">
    <property type="entry name" value="PAP2/HPO_sf"/>
</dbReference>
<comment type="caution">
    <text evidence="3">The sequence shown here is derived from an EMBL/GenBank/DDBJ whole genome shotgun (WGS) entry which is preliminary data.</text>
</comment>
<gene>
    <name evidence="3" type="ORF">ACFQQL_04890</name>
</gene>
<keyword evidence="1" id="KW-0812">Transmembrane</keyword>
<feature type="transmembrane region" description="Helical" evidence="1">
    <location>
        <begin position="12"/>
        <end position="32"/>
    </location>
</feature>
<keyword evidence="1" id="KW-0472">Membrane</keyword>
<evidence type="ECO:0000313" key="4">
    <source>
        <dbReference type="Proteomes" id="UP001596455"/>
    </source>
</evidence>
<evidence type="ECO:0000259" key="2">
    <source>
        <dbReference type="SMART" id="SM00014"/>
    </source>
</evidence>
<keyword evidence="1" id="KW-1133">Transmembrane helix</keyword>